<comment type="caution">
    <text evidence="4">The sequence shown here is derived from an EMBL/GenBank/DDBJ whole genome shotgun (WGS) entry which is preliminary data.</text>
</comment>
<evidence type="ECO:0000256" key="1">
    <source>
        <dbReference type="ARBA" id="ARBA00022737"/>
    </source>
</evidence>
<dbReference type="PANTHER" id="PTHR48108">
    <property type="entry name" value="CBS DOMAIN-CONTAINING PROTEIN CBSX2, CHLOROPLASTIC"/>
    <property type="match status" value="1"/>
</dbReference>
<evidence type="ECO:0000256" key="2">
    <source>
        <dbReference type="PROSITE-ProRule" id="PRU00703"/>
    </source>
</evidence>
<keyword evidence="2" id="KW-0129">CBS domain</keyword>
<dbReference type="InterPro" id="IPR000644">
    <property type="entry name" value="CBS_dom"/>
</dbReference>
<dbReference type="Gene3D" id="3.10.580.10">
    <property type="entry name" value="CBS-domain"/>
    <property type="match status" value="1"/>
</dbReference>
<dbReference type="SUPFAM" id="SSF54631">
    <property type="entry name" value="CBS-domain pair"/>
    <property type="match status" value="1"/>
</dbReference>
<proteinExistence type="predicted"/>
<gene>
    <name evidence="4" type="ORF">F2Q69_00057973</name>
</gene>
<sequence length="107" mass="11681">MPQINPWGSGSTENAMFPEVDSTWKTFNAVQKLLSKTNGKLVGDLMTAAPVVVEENTNLEDAAKILLETKYRRLPVVDSDGKLVGIITRGNVVRAALQIKRTGDRNA</sequence>
<dbReference type="Pfam" id="PF00571">
    <property type="entry name" value="CBS"/>
    <property type="match status" value="1"/>
</dbReference>
<protein>
    <recommendedName>
        <fullName evidence="3">CBS domain-containing protein</fullName>
    </recommendedName>
</protein>
<dbReference type="PANTHER" id="PTHR48108:SF6">
    <property type="entry name" value="CBS DOMAIN-CONTAINING PROTEIN CBSX1, CHLOROPLASTIC"/>
    <property type="match status" value="1"/>
</dbReference>
<accession>A0A8S9MYZ1</accession>
<name>A0A8S9MYZ1_BRACR</name>
<dbReference type="AlphaFoldDB" id="A0A8S9MYZ1"/>
<evidence type="ECO:0000259" key="3">
    <source>
        <dbReference type="PROSITE" id="PS51371"/>
    </source>
</evidence>
<reference evidence="4" key="1">
    <citation type="submission" date="2019-12" db="EMBL/GenBank/DDBJ databases">
        <title>Genome sequencing and annotation of Brassica cretica.</title>
        <authorList>
            <person name="Studholme D.J."/>
            <person name="Sarris P."/>
        </authorList>
    </citation>
    <scope>NUCLEOTIDE SEQUENCE</scope>
    <source>
        <strain evidence="4">PFS-109/04</strain>
        <tissue evidence="4">Leaf</tissue>
    </source>
</reference>
<dbReference type="PROSITE" id="PS51371">
    <property type="entry name" value="CBS"/>
    <property type="match status" value="1"/>
</dbReference>
<dbReference type="Proteomes" id="UP000712600">
    <property type="component" value="Unassembled WGS sequence"/>
</dbReference>
<dbReference type="InterPro" id="IPR046342">
    <property type="entry name" value="CBS_dom_sf"/>
</dbReference>
<evidence type="ECO:0000313" key="4">
    <source>
        <dbReference type="EMBL" id="KAF3486662.1"/>
    </source>
</evidence>
<organism evidence="4 5">
    <name type="scientific">Brassica cretica</name>
    <name type="common">Mustard</name>
    <dbReference type="NCBI Taxonomy" id="69181"/>
    <lineage>
        <taxon>Eukaryota</taxon>
        <taxon>Viridiplantae</taxon>
        <taxon>Streptophyta</taxon>
        <taxon>Embryophyta</taxon>
        <taxon>Tracheophyta</taxon>
        <taxon>Spermatophyta</taxon>
        <taxon>Magnoliopsida</taxon>
        <taxon>eudicotyledons</taxon>
        <taxon>Gunneridae</taxon>
        <taxon>Pentapetalae</taxon>
        <taxon>rosids</taxon>
        <taxon>malvids</taxon>
        <taxon>Brassicales</taxon>
        <taxon>Brassicaceae</taxon>
        <taxon>Brassiceae</taxon>
        <taxon>Brassica</taxon>
    </lineage>
</organism>
<dbReference type="SMART" id="SM00116">
    <property type="entry name" value="CBS"/>
    <property type="match status" value="1"/>
</dbReference>
<dbReference type="EMBL" id="QGKX02002183">
    <property type="protein sequence ID" value="KAF3486662.1"/>
    <property type="molecule type" value="Genomic_DNA"/>
</dbReference>
<dbReference type="InterPro" id="IPR051462">
    <property type="entry name" value="CBS_domain-containing"/>
</dbReference>
<feature type="domain" description="CBS" evidence="3">
    <location>
        <begin position="46"/>
        <end position="102"/>
    </location>
</feature>
<keyword evidence="1" id="KW-0677">Repeat</keyword>
<evidence type="ECO:0000313" key="5">
    <source>
        <dbReference type="Proteomes" id="UP000712600"/>
    </source>
</evidence>